<gene>
    <name evidence="5" type="ORF">BKP37_10275</name>
</gene>
<dbReference type="PANTHER" id="PTHR33744">
    <property type="entry name" value="CARBOHYDRATE DIACID REGULATOR"/>
    <property type="match status" value="1"/>
</dbReference>
<dbReference type="Proteomes" id="UP000179524">
    <property type="component" value="Unassembled WGS sequence"/>
</dbReference>
<sequence>MHFTVNHLLENPIMEQASVLAGDSAISTCQIDSVSVIEIPVEDFVRKNEFVLSTAIGCNANPSLFLSFVRDVHESGASGLAIAVGRHVESIPKEVINYSIDHNFPLIELPWEIRFSDITRTIFEKVHEWQQNSFQKTDQIQRELLQLFLDGETLDRALQVLSTAFGTRVYISRPEMEPIFTPSFEETSNNPFPYPNEPSIILTQDGARLQITPIQMFNRQIGILVLESTLPSTPPIAWNIVEQTITTLHLWFQKEQSVIDKKNKEKEKFIEMLTNGEWTSWEDIERQGNSLGLDITTSYVCIVGTIESIEETTMTEITKNSLRERFVKKTLELSEVCADSILKKIICSFQRDHIILFLEATKDEARATTYHFLDMIEQQLEVQGGTPHLISWGIGENHAGYRSFHQSYKDARIALEIGRSYNGPGYRSTYANTGIFRLLSTLAQDTSTNEMVQTTIGQLVNYSRNRNLDLLQTLTTYLQCQGNVSQTSRALALHRQSLLYRLRKIETLTGRSLTDPDDLFLLQLCSKLWSLRFKGV</sequence>
<dbReference type="RefSeq" id="WP_071309502.1">
    <property type="nucleotide sequence ID" value="NZ_MLQR01000027.1"/>
</dbReference>
<dbReference type="AlphaFoldDB" id="A0A1S2LMF0"/>
<feature type="domain" description="CdaR GGDEF-like" evidence="4">
    <location>
        <begin position="280"/>
        <end position="417"/>
    </location>
</feature>
<feature type="domain" description="PucR C-terminal helix-turn-helix" evidence="3">
    <location>
        <begin position="470"/>
        <end position="525"/>
    </location>
</feature>
<protein>
    <recommendedName>
        <fullName evidence="7">PucR family transcriptional regulator</fullName>
    </recommendedName>
</protein>
<keyword evidence="6" id="KW-1185">Reference proteome</keyword>
<dbReference type="Pfam" id="PF13556">
    <property type="entry name" value="HTH_30"/>
    <property type="match status" value="1"/>
</dbReference>
<evidence type="ECO:0000259" key="2">
    <source>
        <dbReference type="Pfam" id="PF07905"/>
    </source>
</evidence>
<comment type="caution">
    <text evidence="5">The sequence shown here is derived from an EMBL/GenBank/DDBJ whole genome shotgun (WGS) entry which is preliminary data.</text>
</comment>
<proteinExistence type="inferred from homology"/>
<accession>A0A1S2LMF0</accession>
<evidence type="ECO:0008006" key="7">
    <source>
        <dbReference type="Google" id="ProtNLM"/>
    </source>
</evidence>
<evidence type="ECO:0000313" key="5">
    <source>
        <dbReference type="EMBL" id="OIJ13651.1"/>
    </source>
</evidence>
<dbReference type="InterPro" id="IPR041522">
    <property type="entry name" value="CdaR_GGDEF"/>
</dbReference>
<dbReference type="InterPro" id="IPR051448">
    <property type="entry name" value="CdaR-like_regulators"/>
</dbReference>
<dbReference type="EMBL" id="MLQR01000027">
    <property type="protein sequence ID" value="OIJ13651.1"/>
    <property type="molecule type" value="Genomic_DNA"/>
</dbReference>
<evidence type="ECO:0000313" key="6">
    <source>
        <dbReference type="Proteomes" id="UP000179524"/>
    </source>
</evidence>
<dbReference type="InterPro" id="IPR025736">
    <property type="entry name" value="PucR_C-HTH_dom"/>
</dbReference>
<dbReference type="InterPro" id="IPR042070">
    <property type="entry name" value="PucR_C-HTH_sf"/>
</dbReference>
<reference evidence="5 6" key="1">
    <citation type="submission" date="2016-10" db="EMBL/GenBank/DDBJ databases">
        <title>Draft genome sequences of four alkaliphilic bacteria belonging to the Anaerobacillus genus.</title>
        <authorList>
            <person name="Bassil N.M."/>
            <person name="Lloyd J.R."/>
        </authorList>
    </citation>
    <scope>NUCLEOTIDE SEQUENCE [LARGE SCALE GENOMIC DNA]</scope>
    <source>
        <strain evidence="5 6">DSM 18345</strain>
    </source>
</reference>
<dbReference type="InterPro" id="IPR012914">
    <property type="entry name" value="PucR_dom"/>
</dbReference>
<organism evidence="5 6">
    <name type="scientific">Anaerobacillus alkalilacustris</name>
    <dbReference type="NCBI Taxonomy" id="393763"/>
    <lineage>
        <taxon>Bacteria</taxon>
        <taxon>Bacillati</taxon>
        <taxon>Bacillota</taxon>
        <taxon>Bacilli</taxon>
        <taxon>Bacillales</taxon>
        <taxon>Bacillaceae</taxon>
        <taxon>Anaerobacillus</taxon>
    </lineage>
</organism>
<name>A0A1S2LMF0_9BACI</name>
<dbReference type="Pfam" id="PF07905">
    <property type="entry name" value="PucR"/>
    <property type="match status" value="1"/>
</dbReference>
<dbReference type="PANTHER" id="PTHR33744:SF1">
    <property type="entry name" value="DNA-BINDING TRANSCRIPTIONAL ACTIVATOR ADER"/>
    <property type="match status" value="1"/>
</dbReference>
<comment type="similarity">
    <text evidence="1">Belongs to the CdaR family.</text>
</comment>
<evidence type="ECO:0000259" key="3">
    <source>
        <dbReference type="Pfam" id="PF13556"/>
    </source>
</evidence>
<dbReference type="Gene3D" id="1.10.10.2840">
    <property type="entry name" value="PucR C-terminal helix-turn-helix domain"/>
    <property type="match status" value="1"/>
</dbReference>
<dbReference type="Pfam" id="PF17853">
    <property type="entry name" value="GGDEF_2"/>
    <property type="match status" value="1"/>
</dbReference>
<evidence type="ECO:0000259" key="4">
    <source>
        <dbReference type="Pfam" id="PF17853"/>
    </source>
</evidence>
<feature type="domain" description="Purine catabolism PurC-like" evidence="2">
    <location>
        <begin position="8"/>
        <end position="125"/>
    </location>
</feature>
<evidence type="ECO:0000256" key="1">
    <source>
        <dbReference type="ARBA" id="ARBA00006754"/>
    </source>
</evidence>